<dbReference type="Pfam" id="PF02274">
    <property type="entry name" value="ADI"/>
    <property type="match status" value="1"/>
</dbReference>
<dbReference type="PIRSF" id="PIRSF006356">
    <property type="entry name" value="Arg_deiminase"/>
    <property type="match status" value="1"/>
</dbReference>
<accession>A0ABS1TUD0</accession>
<comment type="pathway">
    <text evidence="1 6">Amino-acid degradation; L-arginine degradation via ADI pathway; carbamoyl phosphate from L-arginine: step 1/2.</text>
</comment>
<comment type="subcellular location">
    <subcellularLocation>
        <location evidence="6">Cytoplasm</location>
    </subcellularLocation>
</comment>
<dbReference type="RefSeq" id="WP_202656141.1">
    <property type="nucleotide sequence ID" value="NZ_JAESWB010000371.1"/>
</dbReference>
<proteinExistence type="inferred from homology"/>
<dbReference type="NCBIfam" id="TIGR01078">
    <property type="entry name" value="arcA"/>
    <property type="match status" value="1"/>
</dbReference>
<sequence>MSSIQETTRERETTKLSHPINVTSEIGTLKTVLLKRPGKEVENLVPEYLQRLLFDDIPYLPIIQREHDYFAETLKNRGVEVLYLEKLVSETLNNSELKNQFVDDILRESNANVNGAGKALKEYLLSFSTPDMVDKIMSGVLKKEIETSKKTRLYELMEDHYPFYLDPMPNLYFTRDPAASMGNGLTINKMREPARRRESLFMEYIIKHHPRFAGHDVPVWLDRDYEFPIEGGDELILSNEVIAIGVSARTSARAIEKLALNLFKKNSSFKKVLAVEIPKSRAFMHLDTVFTMVDYDKFTIHPAIQGPEGNMNVYILEKGPDEDHVNITHRNNLQEALKEALGLSELILIPCGGGDEIAAAREQWNDGSNTLAIAPGVVVTYDRNYISNQLLREHGIEVIEVLSSELSRGRGGPRCMSMPIVREDLRK</sequence>
<evidence type="ECO:0000256" key="6">
    <source>
        <dbReference type="HAMAP-Rule" id="MF_00242"/>
    </source>
</evidence>
<evidence type="ECO:0000313" key="7">
    <source>
        <dbReference type="EMBL" id="MBL4954908.1"/>
    </source>
</evidence>
<dbReference type="SUPFAM" id="SSF55909">
    <property type="entry name" value="Pentein"/>
    <property type="match status" value="1"/>
</dbReference>
<organism evidence="7 8">
    <name type="scientific">Neobacillus paridis</name>
    <dbReference type="NCBI Taxonomy" id="2803862"/>
    <lineage>
        <taxon>Bacteria</taxon>
        <taxon>Bacillati</taxon>
        <taxon>Bacillota</taxon>
        <taxon>Bacilli</taxon>
        <taxon>Bacillales</taxon>
        <taxon>Bacillaceae</taxon>
        <taxon>Neobacillus</taxon>
    </lineage>
</organism>
<keyword evidence="6" id="KW-0963">Cytoplasm</keyword>
<dbReference type="GO" id="GO:0016990">
    <property type="term" value="F:arginine deiminase activity"/>
    <property type="evidence" value="ECO:0007669"/>
    <property type="project" value="UniProtKB-EC"/>
</dbReference>
<dbReference type="PANTHER" id="PTHR47271">
    <property type="entry name" value="ARGININE DEIMINASE"/>
    <property type="match status" value="1"/>
</dbReference>
<dbReference type="PANTHER" id="PTHR47271:SF2">
    <property type="entry name" value="ARGININE DEIMINASE"/>
    <property type="match status" value="1"/>
</dbReference>
<dbReference type="InterPro" id="IPR003876">
    <property type="entry name" value="Arg_deiminase"/>
</dbReference>
<dbReference type="PRINTS" id="PR01466">
    <property type="entry name" value="ARGDEIMINASE"/>
</dbReference>
<evidence type="ECO:0000256" key="3">
    <source>
        <dbReference type="ARBA" id="ARBA00022503"/>
    </source>
</evidence>
<dbReference type="EC" id="3.5.3.6" evidence="6"/>
<name>A0ABS1TUD0_9BACI</name>
<evidence type="ECO:0000256" key="4">
    <source>
        <dbReference type="ARBA" id="ARBA00022801"/>
    </source>
</evidence>
<dbReference type="EMBL" id="JAESWB010000371">
    <property type="protein sequence ID" value="MBL4954908.1"/>
    <property type="molecule type" value="Genomic_DNA"/>
</dbReference>
<dbReference type="HAMAP" id="MF_00242">
    <property type="entry name" value="Arg_deiminase"/>
    <property type="match status" value="1"/>
</dbReference>
<dbReference type="Gene3D" id="3.75.10.10">
    <property type="entry name" value="L-arginine/glycine Amidinotransferase, Chain A"/>
    <property type="match status" value="1"/>
</dbReference>
<keyword evidence="3 6" id="KW-0056">Arginine metabolism</keyword>
<keyword evidence="4 6" id="KW-0378">Hydrolase</keyword>
<keyword evidence="8" id="KW-1185">Reference proteome</keyword>
<evidence type="ECO:0000256" key="2">
    <source>
        <dbReference type="ARBA" id="ARBA00010206"/>
    </source>
</evidence>
<dbReference type="NCBIfam" id="NF002381">
    <property type="entry name" value="PRK01388.1"/>
    <property type="match status" value="1"/>
</dbReference>
<comment type="catalytic activity">
    <reaction evidence="5 6">
        <text>L-arginine + H2O = L-citrulline + NH4(+)</text>
        <dbReference type="Rhea" id="RHEA:19597"/>
        <dbReference type="ChEBI" id="CHEBI:15377"/>
        <dbReference type="ChEBI" id="CHEBI:28938"/>
        <dbReference type="ChEBI" id="CHEBI:32682"/>
        <dbReference type="ChEBI" id="CHEBI:57743"/>
        <dbReference type="EC" id="3.5.3.6"/>
    </reaction>
</comment>
<dbReference type="Proteomes" id="UP000623967">
    <property type="component" value="Unassembled WGS sequence"/>
</dbReference>
<evidence type="ECO:0000256" key="1">
    <source>
        <dbReference type="ARBA" id="ARBA00005213"/>
    </source>
</evidence>
<comment type="caution">
    <text evidence="7">The sequence shown here is derived from an EMBL/GenBank/DDBJ whole genome shotgun (WGS) entry which is preliminary data.</text>
</comment>
<comment type="similarity">
    <text evidence="2 6">Belongs to the arginine deiminase family.</text>
</comment>
<evidence type="ECO:0000256" key="5">
    <source>
        <dbReference type="ARBA" id="ARBA00049429"/>
    </source>
</evidence>
<gene>
    <name evidence="6 7" type="primary">arcA</name>
    <name evidence="7" type="ORF">JK635_22370</name>
</gene>
<evidence type="ECO:0000313" key="8">
    <source>
        <dbReference type="Proteomes" id="UP000623967"/>
    </source>
</evidence>
<dbReference type="Gene3D" id="1.10.3930.10">
    <property type="entry name" value="Arginine deiminase"/>
    <property type="match status" value="1"/>
</dbReference>
<protein>
    <recommendedName>
        <fullName evidence="6">Arginine deiminase</fullName>
        <shortName evidence="6">ADI</shortName>
        <ecNumber evidence="6">3.5.3.6</ecNumber>
    </recommendedName>
    <alternativeName>
        <fullName evidence="6">Arginine dihydrolase</fullName>
        <shortName evidence="6">AD</shortName>
    </alternativeName>
</protein>
<reference evidence="7 8" key="1">
    <citation type="submission" date="2021-01" db="EMBL/GenBank/DDBJ databases">
        <title>Genome public.</title>
        <authorList>
            <person name="Liu C."/>
            <person name="Sun Q."/>
        </authorList>
    </citation>
    <scope>NUCLEOTIDE SEQUENCE [LARGE SCALE GENOMIC DNA]</scope>
    <source>
        <strain evidence="7 8">YIM B02564</strain>
    </source>
</reference>
<feature type="active site" description="Amidino-cysteine intermediate" evidence="6">
    <location>
        <position position="415"/>
    </location>
</feature>